<dbReference type="OrthoDB" id="5132116at2759"/>
<dbReference type="GO" id="GO:0005524">
    <property type="term" value="F:ATP binding"/>
    <property type="evidence" value="ECO:0007669"/>
    <property type="project" value="UniProtKB-KW"/>
</dbReference>
<evidence type="ECO:0000256" key="2">
    <source>
        <dbReference type="ARBA" id="ARBA00004245"/>
    </source>
</evidence>
<keyword evidence="6" id="KW-0206">Cytoskeleton</keyword>
<dbReference type="Pfam" id="PF00022">
    <property type="entry name" value="Actin"/>
    <property type="match status" value="1"/>
</dbReference>
<dbReference type="Proteomes" id="UP000549394">
    <property type="component" value="Unassembled WGS sequence"/>
</dbReference>
<accession>A0A7I8WF69</accession>
<dbReference type="SUPFAM" id="SSF53067">
    <property type="entry name" value="Actin-like ATPase domain"/>
    <property type="match status" value="2"/>
</dbReference>
<comment type="similarity">
    <text evidence="7">Belongs to the actin family.</text>
</comment>
<dbReference type="FunFam" id="3.90.640.10:FF:000047">
    <property type="entry name" value="Actin, alpha skeletal muscle"/>
    <property type="match status" value="1"/>
</dbReference>
<comment type="subcellular location">
    <subcellularLocation>
        <location evidence="2">Cytoplasm</location>
        <location evidence="2">Cytoskeleton</location>
    </subcellularLocation>
</comment>
<evidence type="ECO:0000256" key="1">
    <source>
        <dbReference type="ARBA" id="ARBA00003520"/>
    </source>
</evidence>
<dbReference type="EMBL" id="CAJFCJ010000094">
    <property type="protein sequence ID" value="CAD5126846.1"/>
    <property type="molecule type" value="Genomic_DNA"/>
</dbReference>
<dbReference type="InterPro" id="IPR004000">
    <property type="entry name" value="Actin"/>
</dbReference>
<evidence type="ECO:0000256" key="4">
    <source>
        <dbReference type="ARBA" id="ARBA00022741"/>
    </source>
</evidence>
<evidence type="ECO:0000256" key="7">
    <source>
        <dbReference type="RuleBase" id="RU000487"/>
    </source>
</evidence>
<dbReference type="FunFam" id="3.30.420.40:FF:000058">
    <property type="entry name" value="Putative actin-related protein 5"/>
    <property type="match status" value="1"/>
</dbReference>
<evidence type="ECO:0000256" key="5">
    <source>
        <dbReference type="ARBA" id="ARBA00022840"/>
    </source>
</evidence>
<name>A0A7I8WF69_9ANNE</name>
<evidence type="ECO:0000256" key="3">
    <source>
        <dbReference type="ARBA" id="ARBA00022490"/>
    </source>
</evidence>
<dbReference type="AlphaFoldDB" id="A0A7I8WF69"/>
<organism evidence="8 9">
    <name type="scientific">Dimorphilus gyrociliatus</name>
    <dbReference type="NCBI Taxonomy" id="2664684"/>
    <lineage>
        <taxon>Eukaryota</taxon>
        <taxon>Metazoa</taxon>
        <taxon>Spiralia</taxon>
        <taxon>Lophotrochozoa</taxon>
        <taxon>Annelida</taxon>
        <taxon>Polychaeta</taxon>
        <taxon>Polychaeta incertae sedis</taxon>
        <taxon>Dinophilidae</taxon>
        <taxon>Dimorphilus</taxon>
    </lineage>
</organism>
<gene>
    <name evidence="8" type="ORF">DGYR_LOCUS14068</name>
</gene>
<dbReference type="GO" id="GO:0005856">
    <property type="term" value="C:cytoskeleton"/>
    <property type="evidence" value="ECO:0007669"/>
    <property type="project" value="UniProtKB-SubCell"/>
</dbReference>
<dbReference type="PRINTS" id="PR00190">
    <property type="entry name" value="ACTIN"/>
</dbReference>
<proteinExistence type="inferred from homology"/>
<keyword evidence="9" id="KW-1185">Reference proteome</keyword>
<dbReference type="Gene3D" id="3.30.420.40">
    <property type="match status" value="2"/>
</dbReference>
<dbReference type="SMART" id="SM00268">
    <property type="entry name" value="ACTIN"/>
    <property type="match status" value="1"/>
</dbReference>
<protein>
    <submittedName>
        <fullName evidence="8">DgyrCDS14876</fullName>
    </submittedName>
</protein>
<dbReference type="InterPro" id="IPR043129">
    <property type="entry name" value="ATPase_NBD"/>
</dbReference>
<comment type="function">
    <text evidence="1">Actins are highly conserved proteins that are involved in various types of cell motility and are ubiquitously expressed in all eukaryotic cells.</text>
</comment>
<keyword evidence="3" id="KW-0963">Cytoplasm</keyword>
<evidence type="ECO:0000313" key="8">
    <source>
        <dbReference type="EMBL" id="CAD5126846.1"/>
    </source>
</evidence>
<evidence type="ECO:0000256" key="6">
    <source>
        <dbReference type="ARBA" id="ARBA00023212"/>
    </source>
</evidence>
<dbReference type="FunFam" id="3.30.420.40:FF:000148">
    <property type="entry name" value="Actin, alpha skeletal muscle"/>
    <property type="match status" value="1"/>
</dbReference>
<evidence type="ECO:0000313" key="9">
    <source>
        <dbReference type="Proteomes" id="UP000549394"/>
    </source>
</evidence>
<reference evidence="8 9" key="1">
    <citation type="submission" date="2020-08" db="EMBL/GenBank/DDBJ databases">
        <authorList>
            <person name="Hejnol A."/>
        </authorList>
    </citation>
    <scope>NUCLEOTIDE SEQUENCE [LARGE SCALE GENOMIC DNA]</scope>
</reference>
<dbReference type="Gene3D" id="3.90.640.10">
    <property type="entry name" value="Actin, Chain A, domain 4"/>
    <property type="match status" value="1"/>
</dbReference>
<keyword evidence="4" id="KW-0547">Nucleotide-binding</keyword>
<keyword evidence="5" id="KW-0067">ATP-binding</keyword>
<dbReference type="PANTHER" id="PTHR11937">
    <property type="entry name" value="ACTIN"/>
    <property type="match status" value="1"/>
</dbReference>
<comment type="caution">
    <text evidence="8">The sequence shown here is derived from an EMBL/GenBank/DDBJ whole genome shotgun (WGS) entry which is preliminary data.</text>
</comment>
<sequence length="374" mass="42120">MCDDNAAAVVVDNGSGFIKAGFSGDKEPMTIFPTIVGKSKSVMKDQKHYYYGDEAQSMRKKLGIRYPIEKGIVRNWDDMEQIWQHTFYNELHVLPEEQPILMTEAPTNPRPIREKMTQIMFETFNVPYFYVSVPAVLALYAEGRTTGVVLSSGDSLTHAVPVYDGHIVPNATIHLDIAGKDLTDYLIKILGDKGYNLTSSDDRVIATDIKEKLNYVALNFEEEILCDSSIEKRYELPDGQEMTIGNERFRCPEVLFHPSILGLESDGIHRTIYNSITKCDDNIRDTLFNNIILSGGCTMCEGIGQRVHKELALILPPRKRCNVIASAKRKYSPWIGGSSLASLSTFREMSISRKEYDESGSSIIHRKCLLTKVM</sequence>